<gene>
    <name evidence="2" type="ORF">AURDEDRAFT_178635</name>
</gene>
<feature type="region of interest" description="Disordered" evidence="1">
    <location>
        <begin position="31"/>
        <end position="53"/>
    </location>
</feature>
<evidence type="ECO:0000313" key="2">
    <source>
        <dbReference type="EMBL" id="EJD32312.1"/>
    </source>
</evidence>
<dbReference type="EMBL" id="JH689099">
    <property type="protein sequence ID" value="EJD32312.1"/>
    <property type="molecule type" value="Genomic_DNA"/>
</dbReference>
<proteinExistence type="predicted"/>
<keyword evidence="3" id="KW-1185">Reference proteome</keyword>
<dbReference type="AlphaFoldDB" id="J0D164"/>
<reference evidence="3" key="1">
    <citation type="journal article" date="2012" name="Science">
        <title>The Paleozoic origin of enzymatic lignin decomposition reconstructed from 31 fungal genomes.</title>
        <authorList>
            <person name="Floudas D."/>
            <person name="Binder M."/>
            <person name="Riley R."/>
            <person name="Barry K."/>
            <person name="Blanchette R.A."/>
            <person name="Henrissat B."/>
            <person name="Martinez A.T."/>
            <person name="Otillar R."/>
            <person name="Spatafora J.W."/>
            <person name="Yadav J.S."/>
            <person name="Aerts A."/>
            <person name="Benoit I."/>
            <person name="Boyd A."/>
            <person name="Carlson A."/>
            <person name="Copeland A."/>
            <person name="Coutinho P.M."/>
            <person name="de Vries R.P."/>
            <person name="Ferreira P."/>
            <person name="Findley K."/>
            <person name="Foster B."/>
            <person name="Gaskell J."/>
            <person name="Glotzer D."/>
            <person name="Gorecki P."/>
            <person name="Heitman J."/>
            <person name="Hesse C."/>
            <person name="Hori C."/>
            <person name="Igarashi K."/>
            <person name="Jurgens J.A."/>
            <person name="Kallen N."/>
            <person name="Kersten P."/>
            <person name="Kohler A."/>
            <person name="Kuees U."/>
            <person name="Kumar T.K.A."/>
            <person name="Kuo A."/>
            <person name="LaButti K."/>
            <person name="Larrondo L.F."/>
            <person name="Lindquist E."/>
            <person name="Ling A."/>
            <person name="Lombard V."/>
            <person name="Lucas S."/>
            <person name="Lundell T."/>
            <person name="Martin R."/>
            <person name="McLaughlin D.J."/>
            <person name="Morgenstern I."/>
            <person name="Morin E."/>
            <person name="Murat C."/>
            <person name="Nagy L.G."/>
            <person name="Nolan M."/>
            <person name="Ohm R.A."/>
            <person name="Patyshakuliyeva A."/>
            <person name="Rokas A."/>
            <person name="Ruiz-Duenas F.J."/>
            <person name="Sabat G."/>
            <person name="Salamov A."/>
            <person name="Samejima M."/>
            <person name="Schmutz J."/>
            <person name="Slot J.C."/>
            <person name="St John F."/>
            <person name="Stenlid J."/>
            <person name="Sun H."/>
            <person name="Sun S."/>
            <person name="Syed K."/>
            <person name="Tsang A."/>
            <person name="Wiebenga A."/>
            <person name="Young D."/>
            <person name="Pisabarro A."/>
            <person name="Eastwood D.C."/>
            <person name="Martin F."/>
            <person name="Cullen D."/>
            <person name="Grigoriev I.V."/>
            <person name="Hibbett D.S."/>
        </authorList>
    </citation>
    <scope>NUCLEOTIDE SEQUENCE [LARGE SCALE GENOMIC DNA]</scope>
    <source>
        <strain evidence="3">TFB10046</strain>
    </source>
</reference>
<feature type="compositionally biased region" description="Polar residues" evidence="1">
    <location>
        <begin position="36"/>
        <end position="47"/>
    </location>
</feature>
<evidence type="ECO:0000313" key="3">
    <source>
        <dbReference type="Proteomes" id="UP000006514"/>
    </source>
</evidence>
<name>J0D164_AURST</name>
<dbReference type="InParanoid" id="J0D164"/>
<dbReference type="KEGG" id="adl:AURDEDRAFT_178635"/>
<organism evidence="2 3">
    <name type="scientific">Auricularia subglabra (strain TFB-10046 / SS5)</name>
    <name type="common">White-rot fungus</name>
    <name type="synonym">Auricularia delicata (strain TFB10046)</name>
    <dbReference type="NCBI Taxonomy" id="717982"/>
    <lineage>
        <taxon>Eukaryota</taxon>
        <taxon>Fungi</taxon>
        <taxon>Dikarya</taxon>
        <taxon>Basidiomycota</taxon>
        <taxon>Agaricomycotina</taxon>
        <taxon>Agaricomycetes</taxon>
        <taxon>Auriculariales</taxon>
        <taxon>Auriculariaceae</taxon>
        <taxon>Auricularia</taxon>
    </lineage>
</organism>
<protein>
    <submittedName>
        <fullName evidence="2">Uncharacterized protein</fullName>
    </submittedName>
</protein>
<sequence length="53" mass="5770">MSVPAATAQNAQFYQAALQQHQIALQQHQAALQQQSGEQPDAQTVAQLPQLDE</sequence>
<accession>J0D164</accession>
<feature type="non-terminal residue" evidence="2">
    <location>
        <position position="53"/>
    </location>
</feature>
<dbReference type="Proteomes" id="UP000006514">
    <property type="component" value="Unassembled WGS sequence"/>
</dbReference>
<evidence type="ECO:0000256" key="1">
    <source>
        <dbReference type="SAM" id="MobiDB-lite"/>
    </source>
</evidence>